<reference evidence="2" key="1">
    <citation type="submission" date="2021-07" db="EMBL/GenBank/DDBJ databases">
        <authorList>
            <person name="Catto M.A."/>
            <person name="Jacobson A."/>
            <person name="Kennedy G."/>
            <person name="Labadie P."/>
            <person name="Hunt B.G."/>
            <person name="Srinivasan R."/>
        </authorList>
    </citation>
    <scope>NUCLEOTIDE SEQUENCE</scope>
    <source>
        <strain evidence="2">PL_HMW_Pooled</strain>
        <tissue evidence="2">Head</tissue>
    </source>
</reference>
<evidence type="ECO:0000313" key="2">
    <source>
        <dbReference type="EMBL" id="KAK3910108.1"/>
    </source>
</evidence>
<dbReference type="SUPFAM" id="SSF53098">
    <property type="entry name" value="Ribonuclease H-like"/>
    <property type="match status" value="1"/>
</dbReference>
<organism evidence="2 3">
    <name type="scientific">Frankliniella fusca</name>
    <dbReference type="NCBI Taxonomy" id="407009"/>
    <lineage>
        <taxon>Eukaryota</taxon>
        <taxon>Metazoa</taxon>
        <taxon>Ecdysozoa</taxon>
        <taxon>Arthropoda</taxon>
        <taxon>Hexapoda</taxon>
        <taxon>Insecta</taxon>
        <taxon>Pterygota</taxon>
        <taxon>Neoptera</taxon>
        <taxon>Paraneoptera</taxon>
        <taxon>Thysanoptera</taxon>
        <taxon>Terebrantia</taxon>
        <taxon>Thripoidea</taxon>
        <taxon>Thripidae</taxon>
        <taxon>Frankliniella</taxon>
    </lineage>
</organism>
<reference evidence="2" key="2">
    <citation type="journal article" date="2023" name="BMC Genomics">
        <title>Pest status, molecular evolution, and epigenetic factors derived from the genome assembly of Frankliniella fusca, a thysanopteran phytovirus vector.</title>
        <authorList>
            <person name="Catto M.A."/>
            <person name="Labadie P.E."/>
            <person name="Jacobson A.L."/>
            <person name="Kennedy G.G."/>
            <person name="Srinivasan R."/>
            <person name="Hunt B.G."/>
        </authorList>
    </citation>
    <scope>NUCLEOTIDE SEQUENCE</scope>
    <source>
        <strain evidence="2">PL_HMW_Pooled</strain>
    </source>
</reference>
<dbReference type="InterPro" id="IPR052717">
    <property type="entry name" value="Vacuolar_transposase_reg"/>
</dbReference>
<feature type="domain" description="Hermes trasposase DNA-binding" evidence="1">
    <location>
        <begin position="59"/>
        <end position="101"/>
    </location>
</feature>
<dbReference type="Gene3D" id="1.10.10.1070">
    <property type="entry name" value="Zinc finger, BED domain-containing"/>
    <property type="match status" value="1"/>
</dbReference>
<dbReference type="Proteomes" id="UP001219518">
    <property type="component" value="Unassembled WGS sequence"/>
</dbReference>
<dbReference type="PANTHER" id="PTHR46169:SF17">
    <property type="entry name" value="HAT C-TERMINAL DIMERISATION DOMAIN-CONTAINING PROTEIN"/>
    <property type="match status" value="1"/>
</dbReference>
<evidence type="ECO:0000259" key="1">
    <source>
        <dbReference type="Pfam" id="PF10683"/>
    </source>
</evidence>
<accession>A0AAE1GWI1</accession>
<dbReference type="InterPro" id="IPR018473">
    <property type="entry name" value="Hermes_transposase_DNA-db"/>
</dbReference>
<proteinExistence type="predicted"/>
<dbReference type="InterPro" id="IPR012337">
    <property type="entry name" value="RNaseH-like_sf"/>
</dbReference>
<dbReference type="Pfam" id="PF10683">
    <property type="entry name" value="DBD_Tnp_Hermes"/>
    <property type="match status" value="1"/>
</dbReference>
<dbReference type="GO" id="GO:0006357">
    <property type="term" value="P:regulation of transcription by RNA polymerase II"/>
    <property type="evidence" value="ECO:0007669"/>
    <property type="project" value="TreeGrafter"/>
</dbReference>
<comment type="caution">
    <text evidence="2">The sequence shown here is derived from an EMBL/GenBank/DDBJ whole genome shotgun (WGS) entry which is preliminary data.</text>
</comment>
<dbReference type="AlphaFoldDB" id="A0AAE1GWI1"/>
<dbReference type="PANTHER" id="PTHR46169">
    <property type="entry name" value="DNA REPLICATION-RELATED ELEMENT FACTOR, ISOFORM A"/>
    <property type="match status" value="1"/>
</dbReference>
<name>A0AAE1GWI1_9NEOP</name>
<protein>
    <submittedName>
        <fullName evidence="2">Transposable element Hobo transposase</fullName>
    </submittedName>
</protein>
<gene>
    <name evidence="2" type="ORF">KUF71_000686</name>
</gene>
<dbReference type="GO" id="GO:0005634">
    <property type="term" value="C:nucleus"/>
    <property type="evidence" value="ECO:0007669"/>
    <property type="project" value="TreeGrafter"/>
</dbReference>
<dbReference type="SUPFAM" id="SSF140996">
    <property type="entry name" value="Hermes dimerisation domain"/>
    <property type="match status" value="1"/>
</dbReference>
<dbReference type="EMBL" id="JAHWGI010000147">
    <property type="protein sequence ID" value="KAK3910108.1"/>
    <property type="molecule type" value="Genomic_DNA"/>
</dbReference>
<sequence length="428" mass="47278">MAIGKAHGVGGAKGELEGAPCTVGAGPQGAVAALEKPLGPLIDSSPGLKRRILRASSLYCAKDFAAFSSVEGEGFISLGQNLIDIGVSYGRVNVKQLLPSRVAIGNHLEELAGEAKLKFTPMLQASAAQNSLAATTDMWTQENKKAHFLTVICHMEAEGKLSRRTAFTVPFEEDSATGENIWAEILTQFALLGVSEEEVRSITFVSDRGSNIIAALRDVKRLNCTAHIINSLLKTALCLKKYELQILNEETQKIVDSVKQVFNHLNGIRPTNVKEFPVTKTISKLLDERSEAFLLTALDMGDVKALLKLLQALDKPLTRHAGCDLAGSVWLEIQKVIDPEPTDSLMVAELKEHWRLQFMPLEYAHVHHHSKALVTHVRNSSLRADVRTCLRPDMEVRWNSTLTMFQSILDNSDKAREIPKDFRYFTTR</sequence>
<keyword evidence="3" id="KW-1185">Reference proteome</keyword>
<evidence type="ECO:0000313" key="3">
    <source>
        <dbReference type="Proteomes" id="UP001219518"/>
    </source>
</evidence>